<keyword evidence="3" id="KW-1185">Reference proteome</keyword>
<reference evidence="3" key="1">
    <citation type="journal article" date="2019" name="Int. J. Syst. Evol. Microbiol.">
        <title>The Global Catalogue of Microorganisms (GCM) 10K type strain sequencing project: providing services to taxonomists for standard genome sequencing and annotation.</title>
        <authorList>
            <consortium name="The Broad Institute Genomics Platform"/>
            <consortium name="The Broad Institute Genome Sequencing Center for Infectious Disease"/>
            <person name="Wu L."/>
            <person name="Ma J."/>
        </authorList>
    </citation>
    <scope>NUCLEOTIDE SEQUENCE [LARGE SCALE GENOMIC DNA]</scope>
    <source>
        <strain evidence="3">JCM 3380</strain>
    </source>
</reference>
<dbReference type="EMBL" id="BAAABU010000024">
    <property type="protein sequence ID" value="GAA0256471.1"/>
    <property type="molecule type" value="Genomic_DNA"/>
</dbReference>
<sequence>MASWQGDTGGQDVEASGHAHPPSQFMRGIRTPLSPRGDARGAEDLIAINAGCLQSRMRNLTRSVAKPKSLVLSMAVDQALKLLTDAPAPVVPAVYRQP</sequence>
<comment type="caution">
    <text evidence="2">The sequence shown here is derived from an EMBL/GenBank/DDBJ whole genome shotgun (WGS) entry which is preliminary data.</text>
</comment>
<accession>A0ABP3ECK1</accession>
<proteinExistence type="predicted"/>
<organism evidence="2 3">
    <name type="scientific">Saccharothrix mutabilis subsp. mutabilis</name>
    <dbReference type="NCBI Taxonomy" id="66855"/>
    <lineage>
        <taxon>Bacteria</taxon>
        <taxon>Bacillati</taxon>
        <taxon>Actinomycetota</taxon>
        <taxon>Actinomycetes</taxon>
        <taxon>Pseudonocardiales</taxon>
        <taxon>Pseudonocardiaceae</taxon>
        <taxon>Saccharothrix</taxon>
    </lineage>
</organism>
<evidence type="ECO:0000313" key="2">
    <source>
        <dbReference type="EMBL" id="GAA0256471.1"/>
    </source>
</evidence>
<evidence type="ECO:0000256" key="1">
    <source>
        <dbReference type="SAM" id="MobiDB-lite"/>
    </source>
</evidence>
<protein>
    <submittedName>
        <fullName evidence="2">Uncharacterized protein</fullName>
    </submittedName>
</protein>
<gene>
    <name evidence="2" type="ORF">GCM10010492_66750</name>
</gene>
<dbReference type="Proteomes" id="UP001500416">
    <property type="component" value="Unassembled WGS sequence"/>
</dbReference>
<feature type="region of interest" description="Disordered" evidence="1">
    <location>
        <begin position="1"/>
        <end position="38"/>
    </location>
</feature>
<evidence type="ECO:0000313" key="3">
    <source>
        <dbReference type="Proteomes" id="UP001500416"/>
    </source>
</evidence>
<name>A0ABP3ECK1_9PSEU</name>